<keyword evidence="3" id="KW-0274">FAD</keyword>
<protein>
    <submittedName>
        <fullName evidence="7">FAD-dependent oxidoreductase</fullName>
    </submittedName>
</protein>
<organism evidence="7 8">
    <name type="scientific">Jiella pacifica</name>
    <dbReference type="NCBI Taxonomy" id="2696469"/>
    <lineage>
        <taxon>Bacteria</taxon>
        <taxon>Pseudomonadati</taxon>
        <taxon>Pseudomonadota</taxon>
        <taxon>Alphaproteobacteria</taxon>
        <taxon>Hyphomicrobiales</taxon>
        <taxon>Aurantimonadaceae</taxon>
        <taxon>Jiella</taxon>
    </lineage>
</organism>
<evidence type="ECO:0000313" key="8">
    <source>
        <dbReference type="Proteomes" id="UP000469011"/>
    </source>
</evidence>
<dbReference type="GO" id="GO:0005737">
    <property type="term" value="C:cytoplasm"/>
    <property type="evidence" value="ECO:0007669"/>
    <property type="project" value="TreeGrafter"/>
</dbReference>
<dbReference type="Pfam" id="PF14759">
    <property type="entry name" value="Reductase_C"/>
    <property type="match status" value="1"/>
</dbReference>
<dbReference type="Pfam" id="PF07992">
    <property type="entry name" value="Pyr_redox_2"/>
    <property type="match status" value="1"/>
</dbReference>
<accession>A0A6N9T5A3</accession>
<evidence type="ECO:0000313" key="7">
    <source>
        <dbReference type="EMBL" id="NDW04128.1"/>
    </source>
</evidence>
<dbReference type="InterPro" id="IPR016156">
    <property type="entry name" value="FAD/NAD-linked_Rdtase_dimer_sf"/>
</dbReference>
<feature type="domain" description="Reductase C-terminal" evidence="6">
    <location>
        <begin position="335"/>
        <end position="417"/>
    </location>
</feature>
<dbReference type="Proteomes" id="UP000469011">
    <property type="component" value="Unassembled WGS sequence"/>
</dbReference>
<keyword evidence="8" id="KW-1185">Reference proteome</keyword>
<dbReference type="SUPFAM" id="SSF55424">
    <property type="entry name" value="FAD/NAD-linked reductases, dimerisation (C-terminal) domain"/>
    <property type="match status" value="1"/>
</dbReference>
<dbReference type="EMBL" id="JAAAMG010000004">
    <property type="protein sequence ID" value="NDW04128.1"/>
    <property type="molecule type" value="Genomic_DNA"/>
</dbReference>
<keyword evidence="2" id="KW-0285">Flavoprotein</keyword>
<dbReference type="RefSeq" id="WP_163462177.1">
    <property type="nucleotide sequence ID" value="NZ_JAAAMG010000004.1"/>
</dbReference>
<feature type="domain" description="FAD/NAD(P)-binding" evidence="5">
    <location>
        <begin position="15"/>
        <end position="311"/>
    </location>
</feature>
<dbReference type="InterPro" id="IPR023753">
    <property type="entry name" value="FAD/NAD-binding_dom"/>
</dbReference>
<comment type="caution">
    <text evidence="7">The sequence shown here is derived from an EMBL/GenBank/DDBJ whole genome shotgun (WGS) entry which is preliminary data.</text>
</comment>
<dbReference type="PRINTS" id="PR00368">
    <property type="entry name" value="FADPNR"/>
</dbReference>
<evidence type="ECO:0000256" key="4">
    <source>
        <dbReference type="ARBA" id="ARBA00023002"/>
    </source>
</evidence>
<reference evidence="7 8" key="1">
    <citation type="submission" date="2020-01" db="EMBL/GenBank/DDBJ databases">
        <title>Jiella pacifica sp. nov.</title>
        <authorList>
            <person name="Xue Z."/>
            <person name="Zhu S."/>
            <person name="Chen J."/>
            <person name="Yang J."/>
        </authorList>
    </citation>
    <scope>NUCLEOTIDE SEQUENCE [LARGE SCALE GENOMIC DNA]</scope>
    <source>
        <strain evidence="7 8">40Bstr34</strain>
    </source>
</reference>
<evidence type="ECO:0000256" key="2">
    <source>
        <dbReference type="ARBA" id="ARBA00022630"/>
    </source>
</evidence>
<evidence type="ECO:0000256" key="3">
    <source>
        <dbReference type="ARBA" id="ARBA00022827"/>
    </source>
</evidence>
<name>A0A6N9T5A3_9HYPH</name>
<dbReference type="PRINTS" id="PR00411">
    <property type="entry name" value="PNDRDTASEI"/>
</dbReference>
<dbReference type="PANTHER" id="PTHR43557:SF2">
    <property type="entry name" value="RIESKE DOMAIN-CONTAINING PROTEIN-RELATED"/>
    <property type="match status" value="1"/>
</dbReference>
<comment type="cofactor">
    <cofactor evidence="1">
        <name>FAD</name>
        <dbReference type="ChEBI" id="CHEBI:57692"/>
    </cofactor>
</comment>
<dbReference type="InterPro" id="IPR050446">
    <property type="entry name" value="FAD-oxidoreductase/Apoptosis"/>
</dbReference>
<evidence type="ECO:0000256" key="1">
    <source>
        <dbReference type="ARBA" id="ARBA00001974"/>
    </source>
</evidence>
<gene>
    <name evidence="7" type="ORF">GTK09_06765</name>
</gene>
<sequence>MSETSEKTASGKKGVVVAGGGQAGFQVAASLRLGGYGGPLTIVAQEPRLPYQRPPLSKTYIKTDAAFDSLLLKPESFYEKNAISVQAGEAVAAIDRRAGAVRLTNGENLAYDHLVLAVGASNRVLPIPGHALAGVHQLRTAEEAERLRAGLAGSARVVIVGGGFIGLEVAAALRALEKRVTVVEAADRLMGRTVSRQVSGFFLAEHRRMGIEIRLGSAVAAVLGEDRVRAVRLADGEELPADLVLIAAGVTPNDRLAAEAGLATDNGILVDHHMATADPQIFAIGDCAAFHSPFADRIVRLESVQNAVDQAKLVAERIIAGDAAGAIPPYRAVPWFWSDQGPFKLQIVGLTAGADHVEMASLGEAGKLVAYCFKGERLLGIETVNRPGEHMLGRRLLAEDLVVARAEVAREGFDLKAHVAALKRQG</sequence>
<dbReference type="SUPFAM" id="SSF51905">
    <property type="entry name" value="FAD/NAD(P)-binding domain"/>
    <property type="match status" value="1"/>
</dbReference>
<dbReference type="AlphaFoldDB" id="A0A6N9T5A3"/>
<keyword evidence="4" id="KW-0560">Oxidoreductase</keyword>
<dbReference type="Gene3D" id="3.50.50.60">
    <property type="entry name" value="FAD/NAD(P)-binding domain"/>
    <property type="match status" value="2"/>
</dbReference>
<dbReference type="Gene3D" id="3.30.390.30">
    <property type="match status" value="1"/>
</dbReference>
<evidence type="ECO:0000259" key="6">
    <source>
        <dbReference type="Pfam" id="PF14759"/>
    </source>
</evidence>
<dbReference type="GO" id="GO:0016651">
    <property type="term" value="F:oxidoreductase activity, acting on NAD(P)H"/>
    <property type="evidence" value="ECO:0007669"/>
    <property type="project" value="TreeGrafter"/>
</dbReference>
<dbReference type="InterPro" id="IPR028202">
    <property type="entry name" value="Reductase_C"/>
</dbReference>
<dbReference type="InterPro" id="IPR036188">
    <property type="entry name" value="FAD/NAD-bd_sf"/>
</dbReference>
<proteinExistence type="predicted"/>
<dbReference type="PANTHER" id="PTHR43557">
    <property type="entry name" value="APOPTOSIS-INDUCING FACTOR 1"/>
    <property type="match status" value="1"/>
</dbReference>
<evidence type="ECO:0000259" key="5">
    <source>
        <dbReference type="Pfam" id="PF07992"/>
    </source>
</evidence>